<keyword evidence="4" id="KW-0812">Transmembrane</keyword>
<dbReference type="OrthoDB" id="8728894at2"/>
<keyword evidence="4" id="KW-0472">Membrane</keyword>
<feature type="coiled-coil region" evidence="3">
    <location>
        <begin position="174"/>
        <end position="201"/>
    </location>
</feature>
<accession>A0A840S8J1</accession>
<dbReference type="EC" id="2.7.7.65" evidence="1"/>
<reference evidence="6 7" key="1">
    <citation type="submission" date="2020-08" db="EMBL/GenBank/DDBJ databases">
        <title>Genomic Encyclopedia of Type Strains, Phase IV (KMG-IV): sequencing the most valuable type-strain genomes for metagenomic binning, comparative biology and taxonomic classification.</title>
        <authorList>
            <person name="Goeker M."/>
        </authorList>
    </citation>
    <scope>NUCLEOTIDE SEQUENCE [LARGE SCALE GENOMIC DNA]</scope>
    <source>
        <strain evidence="6 7">DSM 23958</strain>
    </source>
</reference>
<evidence type="ECO:0000256" key="3">
    <source>
        <dbReference type="SAM" id="Coils"/>
    </source>
</evidence>
<dbReference type="SMART" id="SM00267">
    <property type="entry name" value="GGDEF"/>
    <property type="match status" value="1"/>
</dbReference>
<keyword evidence="7" id="KW-1185">Reference proteome</keyword>
<feature type="transmembrane region" description="Helical" evidence="4">
    <location>
        <begin position="397"/>
        <end position="417"/>
    </location>
</feature>
<dbReference type="SUPFAM" id="SSF55073">
    <property type="entry name" value="Nucleotide cyclase"/>
    <property type="match status" value="1"/>
</dbReference>
<proteinExistence type="predicted"/>
<dbReference type="AlphaFoldDB" id="A0A840S8J1"/>
<organism evidence="6 7">
    <name type="scientific">Inhella inkyongensis</name>
    <dbReference type="NCBI Taxonomy" id="392593"/>
    <lineage>
        <taxon>Bacteria</taxon>
        <taxon>Pseudomonadati</taxon>
        <taxon>Pseudomonadota</taxon>
        <taxon>Betaproteobacteria</taxon>
        <taxon>Burkholderiales</taxon>
        <taxon>Sphaerotilaceae</taxon>
        <taxon>Inhella</taxon>
    </lineage>
</organism>
<dbReference type="CDD" id="cd01949">
    <property type="entry name" value="GGDEF"/>
    <property type="match status" value="1"/>
</dbReference>
<dbReference type="PANTHER" id="PTHR45138">
    <property type="entry name" value="REGULATORY COMPONENTS OF SENSORY TRANSDUCTION SYSTEM"/>
    <property type="match status" value="1"/>
</dbReference>
<dbReference type="RefSeq" id="WP_138855502.1">
    <property type="nucleotide sequence ID" value="NZ_CP040709.1"/>
</dbReference>
<name>A0A840S8J1_9BURK</name>
<evidence type="ECO:0000259" key="5">
    <source>
        <dbReference type="PROSITE" id="PS50887"/>
    </source>
</evidence>
<dbReference type="InterPro" id="IPR000160">
    <property type="entry name" value="GGDEF_dom"/>
</dbReference>
<dbReference type="InterPro" id="IPR029787">
    <property type="entry name" value="Nucleotide_cyclase"/>
</dbReference>
<evidence type="ECO:0000313" key="7">
    <source>
        <dbReference type="Proteomes" id="UP000554837"/>
    </source>
</evidence>
<evidence type="ECO:0000256" key="2">
    <source>
        <dbReference type="ARBA" id="ARBA00034247"/>
    </source>
</evidence>
<comment type="caution">
    <text evidence="6">The sequence shown here is derived from an EMBL/GenBank/DDBJ whole genome shotgun (WGS) entry which is preliminary data.</text>
</comment>
<evidence type="ECO:0000256" key="1">
    <source>
        <dbReference type="ARBA" id="ARBA00012528"/>
    </source>
</evidence>
<sequence length="636" mass="71332">MDQVRALPPLPAAYSEEPSLAARLTWVQLRLIEPISAAERYRVQRAWFFEHVESHRGNLGRPFCTSNPPLREDINYRAACLKLEHPNPEQLGPHFLALAREAKELGEGPSAAALMQDLAWMQSEAGDVGAAFASYELALSYVPQGRGDLLANVMLDTATAYIVNGDESYVHKGLNLLRGAREQRERLLAEAQDRAVRAQLRDDILLTRHNEGVAYLLHLDNPEQALTHFDLVTREPNSYRESAISFAAFAAAEIGQFERARAYLNQAERSRSEATAPVVDQYLACYRQLARRRMQPGLAVPDCLRLRADTPSEVQLDLYKRLSANEDAALSLAGLKGLAKLFTEKLEPQLRSRGSQAASNAELMRLQRESELKSLVLKQQTDLQRERERATQQQRNYFIALSLVLLLAILLIGSRWLSKKKLAEQFEHLSQIDTLTQLGNRRFLEQRIERELSYLQRARRKDEDAALGIYLFDIDHFKAINDQHGHAVGDQVLVTFGRRLRHALRDTDLLVRWGGEEILLVARLDHAEHCSALAERLLHAIVHSPFDIEGGPSLGVSCTVGVLALPFLPGEEAQPWAALVGLTDLALYEGKAQGRRRWVQVHNLNVEDAEALALTLRDPLRDSVAAGRLRITVGSA</sequence>
<dbReference type="SUPFAM" id="SSF48452">
    <property type="entry name" value="TPR-like"/>
    <property type="match status" value="1"/>
</dbReference>
<dbReference type="PANTHER" id="PTHR45138:SF9">
    <property type="entry name" value="DIGUANYLATE CYCLASE DGCM-RELATED"/>
    <property type="match status" value="1"/>
</dbReference>
<dbReference type="GO" id="GO:0005886">
    <property type="term" value="C:plasma membrane"/>
    <property type="evidence" value="ECO:0007669"/>
    <property type="project" value="TreeGrafter"/>
</dbReference>
<gene>
    <name evidence="6" type="ORF">HNQ51_002175</name>
</gene>
<protein>
    <recommendedName>
        <fullName evidence="1">diguanylate cyclase</fullName>
        <ecNumber evidence="1">2.7.7.65</ecNumber>
    </recommendedName>
</protein>
<keyword evidence="4" id="KW-1133">Transmembrane helix</keyword>
<dbReference type="NCBIfam" id="TIGR00254">
    <property type="entry name" value="GGDEF"/>
    <property type="match status" value="1"/>
</dbReference>
<evidence type="ECO:0000313" key="6">
    <source>
        <dbReference type="EMBL" id="MBB5204861.1"/>
    </source>
</evidence>
<comment type="catalytic activity">
    <reaction evidence="2">
        <text>2 GTP = 3',3'-c-di-GMP + 2 diphosphate</text>
        <dbReference type="Rhea" id="RHEA:24898"/>
        <dbReference type="ChEBI" id="CHEBI:33019"/>
        <dbReference type="ChEBI" id="CHEBI:37565"/>
        <dbReference type="ChEBI" id="CHEBI:58805"/>
        <dbReference type="EC" id="2.7.7.65"/>
    </reaction>
</comment>
<dbReference type="GO" id="GO:0052621">
    <property type="term" value="F:diguanylate cyclase activity"/>
    <property type="evidence" value="ECO:0007669"/>
    <property type="project" value="UniProtKB-EC"/>
</dbReference>
<feature type="domain" description="GGDEF" evidence="5">
    <location>
        <begin position="465"/>
        <end position="603"/>
    </location>
</feature>
<dbReference type="GO" id="GO:1902201">
    <property type="term" value="P:negative regulation of bacterial-type flagellum-dependent cell motility"/>
    <property type="evidence" value="ECO:0007669"/>
    <property type="project" value="TreeGrafter"/>
</dbReference>
<dbReference type="Pfam" id="PF00990">
    <property type="entry name" value="GGDEF"/>
    <property type="match status" value="1"/>
</dbReference>
<dbReference type="GO" id="GO:0043709">
    <property type="term" value="P:cell adhesion involved in single-species biofilm formation"/>
    <property type="evidence" value="ECO:0007669"/>
    <property type="project" value="TreeGrafter"/>
</dbReference>
<dbReference type="InterPro" id="IPR011990">
    <property type="entry name" value="TPR-like_helical_dom_sf"/>
</dbReference>
<dbReference type="PROSITE" id="PS50887">
    <property type="entry name" value="GGDEF"/>
    <property type="match status" value="1"/>
</dbReference>
<dbReference type="EMBL" id="JACHHO010000002">
    <property type="protein sequence ID" value="MBB5204861.1"/>
    <property type="molecule type" value="Genomic_DNA"/>
</dbReference>
<dbReference type="Gene3D" id="3.30.70.270">
    <property type="match status" value="1"/>
</dbReference>
<dbReference type="InterPro" id="IPR043128">
    <property type="entry name" value="Rev_trsase/Diguanyl_cyclase"/>
</dbReference>
<keyword evidence="3" id="KW-0175">Coiled coil</keyword>
<dbReference type="Proteomes" id="UP000554837">
    <property type="component" value="Unassembled WGS sequence"/>
</dbReference>
<dbReference type="InterPro" id="IPR050469">
    <property type="entry name" value="Diguanylate_Cyclase"/>
</dbReference>
<evidence type="ECO:0000256" key="4">
    <source>
        <dbReference type="SAM" id="Phobius"/>
    </source>
</evidence>